<reference evidence="1" key="1">
    <citation type="submission" date="2022-08" db="EMBL/GenBank/DDBJ databases">
        <authorList>
            <person name="Gutierrez-Valencia J."/>
        </authorList>
    </citation>
    <scope>NUCLEOTIDE SEQUENCE</scope>
</reference>
<evidence type="ECO:0000313" key="2">
    <source>
        <dbReference type="Proteomes" id="UP001154282"/>
    </source>
</evidence>
<dbReference type="EMBL" id="CAMGYJ010000009">
    <property type="protein sequence ID" value="CAI0471402.1"/>
    <property type="molecule type" value="Genomic_DNA"/>
</dbReference>
<proteinExistence type="predicted"/>
<dbReference type="AlphaFoldDB" id="A0AAV0PLV6"/>
<gene>
    <name evidence="1" type="ORF">LITE_LOCUS38891</name>
</gene>
<dbReference type="Proteomes" id="UP001154282">
    <property type="component" value="Unassembled WGS sequence"/>
</dbReference>
<accession>A0AAV0PLV6</accession>
<name>A0AAV0PLV6_9ROSI</name>
<organism evidence="1 2">
    <name type="scientific">Linum tenue</name>
    <dbReference type="NCBI Taxonomy" id="586396"/>
    <lineage>
        <taxon>Eukaryota</taxon>
        <taxon>Viridiplantae</taxon>
        <taxon>Streptophyta</taxon>
        <taxon>Embryophyta</taxon>
        <taxon>Tracheophyta</taxon>
        <taxon>Spermatophyta</taxon>
        <taxon>Magnoliopsida</taxon>
        <taxon>eudicotyledons</taxon>
        <taxon>Gunneridae</taxon>
        <taxon>Pentapetalae</taxon>
        <taxon>rosids</taxon>
        <taxon>fabids</taxon>
        <taxon>Malpighiales</taxon>
        <taxon>Linaceae</taxon>
        <taxon>Linum</taxon>
    </lineage>
</organism>
<protein>
    <submittedName>
        <fullName evidence="1">Uncharacterized protein</fullName>
    </submittedName>
</protein>
<comment type="caution">
    <text evidence="1">The sequence shown here is derived from an EMBL/GenBank/DDBJ whole genome shotgun (WGS) entry which is preliminary data.</text>
</comment>
<evidence type="ECO:0000313" key="1">
    <source>
        <dbReference type="EMBL" id="CAI0471402.1"/>
    </source>
</evidence>
<keyword evidence="2" id="KW-1185">Reference proteome</keyword>
<sequence length="41" mass="4942">MIQSFLNCWNRLKMNLVSARKVFLQCLVILRSFRGFYMEGK</sequence>